<gene>
    <name evidence="1" type="ORF">JOC73_002856</name>
</gene>
<dbReference type="PANTHER" id="PTHR10000">
    <property type="entry name" value="PHOSPHOSERINE PHOSPHATASE"/>
    <property type="match status" value="1"/>
</dbReference>
<protein>
    <submittedName>
        <fullName evidence="1">Cof subfamily protein (Haloacid dehalogenase superfamily)</fullName>
    </submittedName>
</protein>
<name>A0ABS2NTH4_9FIRM</name>
<sequence>MKYKVLATDMDGTLLKNNKSISNEDLLALRKAKEMGMEIVICTGRPFGMLEPYLKQLGFPCWVVTNNGAVVRNKALEVVQVTNLEKKPTIEALRILEESGIYYHATGLHYSYVQSYWERVKVIQHFIGQKKNVSKFNSWVQALWMVYLSGTHKRVDLSRYVGDGGALSSIFVYSKDIEGLKKLRAPLESVEGVHVTSSGKFNIEILDTNATKGRALKKVLAELGVSKEETITVGDNHNDLSMITFAGLGVAMENSEAEVLEVADWVTKSNEEDGISYLIEVVLMNNTRKSVIK</sequence>
<dbReference type="PANTHER" id="PTHR10000:SF8">
    <property type="entry name" value="HAD SUPERFAMILY HYDROLASE-LIKE, TYPE 3"/>
    <property type="match status" value="1"/>
</dbReference>
<comment type="caution">
    <text evidence="1">The sequence shown here is derived from an EMBL/GenBank/DDBJ whole genome shotgun (WGS) entry which is preliminary data.</text>
</comment>
<dbReference type="Gene3D" id="3.40.50.1000">
    <property type="entry name" value="HAD superfamily/HAD-like"/>
    <property type="match status" value="1"/>
</dbReference>
<dbReference type="SUPFAM" id="SSF56784">
    <property type="entry name" value="HAD-like"/>
    <property type="match status" value="1"/>
</dbReference>
<organism evidence="1 2">
    <name type="scientific">Alkaliphilus hydrothermalis</name>
    <dbReference type="NCBI Taxonomy" id="1482730"/>
    <lineage>
        <taxon>Bacteria</taxon>
        <taxon>Bacillati</taxon>
        <taxon>Bacillota</taxon>
        <taxon>Clostridia</taxon>
        <taxon>Peptostreptococcales</taxon>
        <taxon>Natronincolaceae</taxon>
        <taxon>Alkaliphilus</taxon>
    </lineage>
</organism>
<dbReference type="Proteomes" id="UP001314796">
    <property type="component" value="Unassembled WGS sequence"/>
</dbReference>
<dbReference type="SFLD" id="SFLDS00003">
    <property type="entry name" value="Haloacid_Dehalogenase"/>
    <property type="match status" value="1"/>
</dbReference>
<dbReference type="InterPro" id="IPR023214">
    <property type="entry name" value="HAD_sf"/>
</dbReference>
<proteinExistence type="predicted"/>
<dbReference type="InterPro" id="IPR006379">
    <property type="entry name" value="HAD-SF_hydro_IIB"/>
</dbReference>
<dbReference type="InterPro" id="IPR000150">
    <property type="entry name" value="Cof"/>
</dbReference>
<dbReference type="SFLD" id="SFLDG01140">
    <property type="entry name" value="C2.B:_Phosphomannomutase_and_P"/>
    <property type="match status" value="1"/>
</dbReference>
<dbReference type="RefSeq" id="WP_204404324.1">
    <property type="nucleotide sequence ID" value="NZ_JAFBEE010000029.1"/>
</dbReference>
<reference evidence="1 2" key="1">
    <citation type="submission" date="2021-01" db="EMBL/GenBank/DDBJ databases">
        <title>Genomic Encyclopedia of Type Strains, Phase IV (KMG-IV): sequencing the most valuable type-strain genomes for metagenomic binning, comparative biology and taxonomic classification.</title>
        <authorList>
            <person name="Goeker M."/>
        </authorList>
    </citation>
    <scope>NUCLEOTIDE SEQUENCE [LARGE SCALE GENOMIC DNA]</scope>
    <source>
        <strain evidence="1 2">DSM 25890</strain>
    </source>
</reference>
<accession>A0ABS2NTH4</accession>
<dbReference type="Gene3D" id="3.30.1240.10">
    <property type="match status" value="1"/>
</dbReference>
<dbReference type="InterPro" id="IPR036412">
    <property type="entry name" value="HAD-like_sf"/>
</dbReference>
<evidence type="ECO:0000313" key="2">
    <source>
        <dbReference type="Proteomes" id="UP001314796"/>
    </source>
</evidence>
<keyword evidence="2" id="KW-1185">Reference proteome</keyword>
<dbReference type="CDD" id="cd07516">
    <property type="entry name" value="HAD_Pase"/>
    <property type="match status" value="1"/>
</dbReference>
<dbReference type="NCBIfam" id="TIGR01484">
    <property type="entry name" value="HAD-SF-IIB"/>
    <property type="match status" value="1"/>
</dbReference>
<dbReference type="EMBL" id="JAFBEE010000029">
    <property type="protein sequence ID" value="MBM7616274.1"/>
    <property type="molecule type" value="Genomic_DNA"/>
</dbReference>
<dbReference type="PROSITE" id="PS01229">
    <property type="entry name" value="COF_2"/>
    <property type="match status" value="1"/>
</dbReference>
<dbReference type="NCBIfam" id="TIGR00099">
    <property type="entry name" value="Cof-subfamily"/>
    <property type="match status" value="1"/>
</dbReference>
<evidence type="ECO:0000313" key="1">
    <source>
        <dbReference type="EMBL" id="MBM7616274.1"/>
    </source>
</evidence>
<dbReference type="Pfam" id="PF08282">
    <property type="entry name" value="Hydrolase_3"/>
    <property type="match status" value="1"/>
</dbReference>